<feature type="compositionally biased region" description="Basic and acidic residues" evidence="8">
    <location>
        <begin position="595"/>
        <end position="616"/>
    </location>
</feature>
<dbReference type="GO" id="GO:0016887">
    <property type="term" value="F:ATP hydrolysis activity"/>
    <property type="evidence" value="ECO:0007669"/>
    <property type="project" value="InterPro"/>
</dbReference>
<name>A0A2J6SSP4_9HELO</name>
<dbReference type="InterPro" id="IPR027417">
    <property type="entry name" value="P-loop_NTPase"/>
</dbReference>
<feature type="region of interest" description="Disordered" evidence="8">
    <location>
        <begin position="592"/>
        <end position="643"/>
    </location>
</feature>
<feature type="transmembrane region" description="Helical" evidence="9">
    <location>
        <begin position="918"/>
        <end position="939"/>
    </location>
</feature>
<evidence type="ECO:0000256" key="8">
    <source>
        <dbReference type="SAM" id="MobiDB-lite"/>
    </source>
</evidence>
<keyword evidence="2" id="KW-0813">Transport</keyword>
<evidence type="ECO:0000256" key="7">
    <source>
        <dbReference type="ARBA" id="ARBA00023136"/>
    </source>
</evidence>
<feature type="region of interest" description="Disordered" evidence="8">
    <location>
        <begin position="1"/>
        <end position="95"/>
    </location>
</feature>
<dbReference type="InterPro" id="IPR036640">
    <property type="entry name" value="ABC1_TM_sf"/>
</dbReference>
<dbReference type="GO" id="GO:0140359">
    <property type="term" value="F:ABC-type transporter activity"/>
    <property type="evidence" value="ECO:0007669"/>
    <property type="project" value="InterPro"/>
</dbReference>
<dbReference type="InParanoid" id="A0A2J6SSP4"/>
<protein>
    <submittedName>
        <fullName evidence="12">P-loop containing nucleoside triphosphate hydrolase protein</fullName>
    </submittedName>
</protein>
<dbReference type="STRING" id="1095630.A0A2J6SSP4"/>
<dbReference type="PROSITE" id="PS50893">
    <property type="entry name" value="ABC_TRANSPORTER_2"/>
    <property type="match status" value="2"/>
</dbReference>
<evidence type="ECO:0000313" key="12">
    <source>
        <dbReference type="EMBL" id="PMD53805.1"/>
    </source>
</evidence>
<dbReference type="CDD" id="cd18606">
    <property type="entry name" value="ABC_6TM_YOR1_D2_like"/>
    <property type="match status" value="1"/>
</dbReference>
<evidence type="ECO:0000313" key="13">
    <source>
        <dbReference type="Proteomes" id="UP000235371"/>
    </source>
</evidence>
<dbReference type="Pfam" id="PF00005">
    <property type="entry name" value="ABC_tran"/>
    <property type="match status" value="2"/>
</dbReference>
<dbReference type="Gene3D" id="3.40.50.300">
    <property type="entry name" value="P-loop containing nucleotide triphosphate hydrolases"/>
    <property type="match status" value="2"/>
</dbReference>
<evidence type="ECO:0000256" key="1">
    <source>
        <dbReference type="ARBA" id="ARBA00004141"/>
    </source>
</evidence>
<dbReference type="InterPro" id="IPR003439">
    <property type="entry name" value="ABC_transporter-like_ATP-bd"/>
</dbReference>
<accession>A0A2J6SSP4</accession>
<dbReference type="InterPro" id="IPR017871">
    <property type="entry name" value="ABC_transporter-like_CS"/>
</dbReference>
<feature type="domain" description="ABC transporter" evidence="10">
    <location>
        <begin position="1229"/>
        <end position="1469"/>
    </location>
</feature>
<dbReference type="InterPro" id="IPR003593">
    <property type="entry name" value="AAA+_ATPase"/>
</dbReference>
<feature type="domain" description="ABC transmembrane type-1" evidence="11">
    <location>
        <begin position="198"/>
        <end position="536"/>
    </location>
</feature>
<evidence type="ECO:0000259" key="11">
    <source>
        <dbReference type="PROSITE" id="PS50929"/>
    </source>
</evidence>
<dbReference type="FunFam" id="1.20.1560.10:FF:000010">
    <property type="entry name" value="Multidrug resistance-associated ABC transporter"/>
    <property type="match status" value="1"/>
</dbReference>
<evidence type="ECO:0000256" key="6">
    <source>
        <dbReference type="ARBA" id="ARBA00022989"/>
    </source>
</evidence>
<feature type="compositionally biased region" description="Polar residues" evidence="8">
    <location>
        <begin position="628"/>
        <end position="639"/>
    </location>
</feature>
<dbReference type="InterPro" id="IPR011527">
    <property type="entry name" value="ABC1_TM_dom"/>
</dbReference>
<dbReference type="GO" id="GO:0016020">
    <property type="term" value="C:membrane"/>
    <property type="evidence" value="ECO:0007669"/>
    <property type="project" value="UniProtKB-SubCell"/>
</dbReference>
<dbReference type="PROSITE" id="PS00211">
    <property type="entry name" value="ABC_TRANSPORTER_1"/>
    <property type="match status" value="2"/>
</dbReference>
<dbReference type="PROSITE" id="PS50929">
    <property type="entry name" value="ABC_TM1F"/>
    <property type="match status" value="2"/>
</dbReference>
<keyword evidence="13" id="KW-1185">Reference proteome</keyword>
<keyword evidence="7 9" id="KW-0472">Membrane</keyword>
<evidence type="ECO:0000256" key="5">
    <source>
        <dbReference type="ARBA" id="ARBA00022840"/>
    </source>
</evidence>
<feature type="transmembrane region" description="Helical" evidence="9">
    <location>
        <begin position="951"/>
        <end position="976"/>
    </location>
</feature>
<dbReference type="PANTHER" id="PTHR24223:SF464">
    <property type="entry name" value="ABC-TYPE TRANSPORTER CICA"/>
    <property type="match status" value="1"/>
</dbReference>
<feature type="transmembrane region" description="Helical" evidence="9">
    <location>
        <begin position="478"/>
        <end position="500"/>
    </location>
</feature>
<dbReference type="GO" id="GO:0005524">
    <property type="term" value="F:ATP binding"/>
    <property type="evidence" value="ECO:0007669"/>
    <property type="project" value="UniProtKB-KW"/>
</dbReference>
<evidence type="ECO:0000256" key="2">
    <source>
        <dbReference type="ARBA" id="ARBA00022448"/>
    </source>
</evidence>
<evidence type="ECO:0000256" key="3">
    <source>
        <dbReference type="ARBA" id="ARBA00022692"/>
    </source>
</evidence>
<feature type="transmembrane region" description="Helical" evidence="9">
    <location>
        <begin position="1055"/>
        <end position="1072"/>
    </location>
</feature>
<gene>
    <name evidence="12" type="ORF">K444DRAFT_655945</name>
</gene>
<dbReference type="GeneID" id="36594127"/>
<dbReference type="PANTHER" id="PTHR24223">
    <property type="entry name" value="ATP-BINDING CASSETTE SUB-FAMILY C"/>
    <property type="match status" value="1"/>
</dbReference>
<evidence type="ECO:0000256" key="4">
    <source>
        <dbReference type="ARBA" id="ARBA00022741"/>
    </source>
</evidence>
<dbReference type="Gene3D" id="1.20.1560.10">
    <property type="entry name" value="ABC transporter type 1, transmembrane domain"/>
    <property type="match status" value="2"/>
</dbReference>
<feature type="region of interest" description="Disordered" evidence="8">
    <location>
        <begin position="296"/>
        <end position="343"/>
    </location>
</feature>
<dbReference type="InterPro" id="IPR050173">
    <property type="entry name" value="ABC_transporter_C-like"/>
</dbReference>
<feature type="transmembrane region" description="Helical" evidence="9">
    <location>
        <begin position="370"/>
        <end position="390"/>
    </location>
</feature>
<organism evidence="12 13">
    <name type="scientific">Hyaloscypha bicolor E</name>
    <dbReference type="NCBI Taxonomy" id="1095630"/>
    <lineage>
        <taxon>Eukaryota</taxon>
        <taxon>Fungi</taxon>
        <taxon>Dikarya</taxon>
        <taxon>Ascomycota</taxon>
        <taxon>Pezizomycotina</taxon>
        <taxon>Leotiomycetes</taxon>
        <taxon>Helotiales</taxon>
        <taxon>Hyaloscyphaceae</taxon>
        <taxon>Hyaloscypha</taxon>
        <taxon>Hyaloscypha bicolor</taxon>
    </lineage>
</organism>
<keyword evidence="12" id="KW-0378">Hydrolase</keyword>
<feature type="domain" description="ABC transporter" evidence="10">
    <location>
        <begin position="630"/>
        <end position="853"/>
    </location>
</feature>
<dbReference type="FunFam" id="3.40.50.300:FF:000565">
    <property type="entry name" value="ABC bile acid transporter"/>
    <property type="match status" value="1"/>
</dbReference>
<dbReference type="CDD" id="cd18597">
    <property type="entry name" value="ABC_6TM_YOR1_D1_like"/>
    <property type="match status" value="1"/>
</dbReference>
<feature type="compositionally biased region" description="Basic and acidic residues" evidence="8">
    <location>
        <begin position="298"/>
        <end position="316"/>
    </location>
</feature>
<feature type="compositionally biased region" description="Basic and acidic residues" evidence="8">
    <location>
        <begin position="25"/>
        <end position="41"/>
    </location>
</feature>
<dbReference type="EMBL" id="KZ613871">
    <property type="protein sequence ID" value="PMD53805.1"/>
    <property type="molecule type" value="Genomic_DNA"/>
</dbReference>
<keyword evidence="5" id="KW-0067">ATP-binding</keyword>
<dbReference type="Proteomes" id="UP000235371">
    <property type="component" value="Unassembled WGS sequence"/>
</dbReference>
<dbReference type="RefSeq" id="XP_024730709.1">
    <property type="nucleotide sequence ID" value="XM_024886050.1"/>
</dbReference>
<dbReference type="FunCoup" id="A0A2J6SSP4">
    <property type="interactions" value="256"/>
</dbReference>
<feature type="compositionally biased region" description="Basic and acidic residues" evidence="8">
    <location>
        <begin position="62"/>
        <end position="73"/>
    </location>
</feature>
<dbReference type="Pfam" id="PF00664">
    <property type="entry name" value="ABC_membrane"/>
    <property type="match status" value="2"/>
</dbReference>
<keyword evidence="4" id="KW-0547">Nucleotide-binding</keyword>
<dbReference type="CDD" id="cd03244">
    <property type="entry name" value="ABCC_MRP_domain2"/>
    <property type="match status" value="1"/>
</dbReference>
<dbReference type="SUPFAM" id="SSF90123">
    <property type="entry name" value="ABC transporter transmembrane region"/>
    <property type="match status" value="2"/>
</dbReference>
<dbReference type="SMART" id="SM00382">
    <property type="entry name" value="AAA"/>
    <property type="match status" value="2"/>
</dbReference>
<feature type="compositionally biased region" description="Polar residues" evidence="8">
    <location>
        <begin position="74"/>
        <end position="84"/>
    </location>
</feature>
<feature type="transmembrane region" description="Helical" evidence="9">
    <location>
        <begin position="396"/>
        <end position="418"/>
    </location>
</feature>
<comment type="subcellular location">
    <subcellularLocation>
        <location evidence="1">Membrane</location>
        <topology evidence="1">Multi-pass membrane protein</topology>
    </subcellularLocation>
</comment>
<dbReference type="CDD" id="cd03250">
    <property type="entry name" value="ABCC_MRP_domain1"/>
    <property type="match status" value="1"/>
</dbReference>
<evidence type="ECO:0000259" key="10">
    <source>
        <dbReference type="PROSITE" id="PS50893"/>
    </source>
</evidence>
<keyword evidence="3 9" id="KW-0812">Transmembrane</keyword>
<dbReference type="OrthoDB" id="6500128at2759"/>
<evidence type="ECO:0000256" key="9">
    <source>
        <dbReference type="SAM" id="Phobius"/>
    </source>
</evidence>
<proteinExistence type="predicted"/>
<feature type="domain" description="ABC transmembrane type-1" evidence="11">
    <location>
        <begin position="918"/>
        <end position="1193"/>
    </location>
</feature>
<dbReference type="FunFam" id="3.40.50.300:FF:002040">
    <property type="entry name" value="ABC multidrug transporter (Eurofung)"/>
    <property type="match status" value="1"/>
</dbReference>
<keyword evidence="6 9" id="KW-1133">Transmembrane helix</keyword>
<feature type="transmembrane region" description="Helical" evidence="9">
    <location>
        <begin position="1030"/>
        <end position="1049"/>
    </location>
</feature>
<dbReference type="SUPFAM" id="SSF52540">
    <property type="entry name" value="P-loop containing nucleoside triphosphate hydrolases"/>
    <property type="match status" value="2"/>
</dbReference>
<reference evidence="12 13" key="1">
    <citation type="submission" date="2016-04" db="EMBL/GenBank/DDBJ databases">
        <title>A degradative enzymes factory behind the ericoid mycorrhizal symbiosis.</title>
        <authorList>
            <consortium name="DOE Joint Genome Institute"/>
            <person name="Martino E."/>
            <person name="Morin E."/>
            <person name="Grelet G."/>
            <person name="Kuo A."/>
            <person name="Kohler A."/>
            <person name="Daghino S."/>
            <person name="Barry K."/>
            <person name="Choi C."/>
            <person name="Cichocki N."/>
            <person name="Clum A."/>
            <person name="Copeland A."/>
            <person name="Hainaut M."/>
            <person name="Haridas S."/>
            <person name="Labutti K."/>
            <person name="Lindquist E."/>
            <person name="Lipzen A."/>
            <person name="Khouja H.-R."/>
            <person name="Murat C."/>
            <person name="Ohm R."/>
            <person name="Olson A."/>
            <person name="Spatafora J."/>
            <person name="Veneault-Fourrey C."/>
            <person name="Henrissat B."/>
            <person name="Grigoriev I."/>
            <person name="Martin F."/>
            <person name="Perotto S."/>
        </authorList>
    </citation>
    <scope>NUCLEOTIDE SEQUENCE [LARGE SCALE GENOMIC DNA]</scope>
    <source>
        <strain evidence="12 13">E</strain>
    </source>
</reference>
<sequence>MTNPAQKNEEELARADPNAEAVDDFPSHEESVDVDGYKEDYVEIATHGQSSSHTASEVEPTGNDKRPAIDRTKSYATNTSAVTRTDSHVDEPPQKLPWHRKFNPLRWGGIPPVPETRKVCREYNAPFLSLVYFQWVSPLMSVGYKRQLEHNDIWTVNPDRKADLMTSKLQASFKKRVARGEKYPLLWALHETFKFEFWIGGTCQFFSNIFQVVSPFTLRYLIQFAQDAYIAQRLGRPAPHIGKGIGIVFAITAMQMLQSLGTNQFIYHGMMVGGQCRAVLISVIFEKAMKISGRAKAGGREIKEGPDAEKERGGHAKDKKQAKKNPNSSGTKVAPNAGKGISGDGTGWANGRVVNLMSVDTYRVDQASGLFHMIWTAPIACIITLVLLLVNLSYSALAGFALLVIGLPGLTKAVKILFARRKVINKITDQRVSLTQEILQAVRFVKFFGWESAFLARLGEIRNREVRSIQILLAIRNAINAVSMSLPIFASMLAFITYSLTSHSLNPAHVFSSLALFNSLRMPLNLLPLVIGQVVDAWSSIYRIQEYLMSEEQDDEGKLDLDAKNAVEMDNADFTWERTATQDPDHAALIGKKQTKADIKMEKDARKQAEADEKLPLKTKPSPGKDLSGSNTPDGSSTLIGDREPFKLHNMDFSIRRNELVAVIGGVGSGKSSLLAALAGDMRRTRGEMTLGASRAFCPQYAWIQNATVRDNILFGKDMDPDWYKKVIESCALQPDLDMLPQGDATEIGERGITVSGGQKQRLNIARAIYFDADLILMDDPLSAVDAHVGRHIFDHAIMGLLRNKSRILATHQLWVLNRCDRIIWLEEGKIQAIDTFDNLMKDHAGFQQLMETTAVEEKHDKEGHVNDDEVESEKKTMKKKRKGATLMQAEERAVKSVPWSVYLDYIRASGSLLNAPIVLGFLLLSQAANIGTSLWLSYWTSDKFGYSKGVYIGVYGALGAAQALLLFLFALALTIMGTTASKRMLNTAITRALRAPMSFFDTTPLGRITNRFSRDVDVMDNNLTDAIRMYLMTLAMIMSVFGLIIAYFHYFAIALGPLFLLFLFSAGYYRASAREMKRFESVLRSNVFAKFSEGISGTACIRAYGLKDRFIHDIREAIDEMNSAYYLTFANQRWLSTRLDVIGNLLVFTTGLLVVTSRFNVSPSISGLVLSYILAIVQMIQFTVRQLAEVENGMNATERLHYYGTALEEEAPLHTVEVRKSWPESGEIIFDNVQMRYREGLPLVLSGLSMHVKGGERIGVVGRTGAGKSSIMSTLFRLVELSGGSITIDGLDISKIGLQDLRSRLAIIPQDPTLFKGTIRSNLDPFNEHTDLELWSALRQSDLITEEASLDDKSPGRIHLDGIVEDEGLNFSLGQRQLMALARALVRGSQIIVCDEATSSVDMETDDKIQRTIATGFRGKTLLCIAHRLKTIINYDRICVMDQGTIAELDTPYALYQNGGIFKSMCDRGGIRKEDFVGFYKEEQ</sequence>